<feature type="transmembrane region" description="Helical" evidence="13">
    <location>
        <begin position="249"/>
        <end position="273"/>
    </location>
</feature>
<evidence type="ECO:0000256" key="3">
    <source>
        <dbReference type="ARBA" id="ARBA00022475"/>
    </source>
</evidence>
<keyword evidence="5 13" id="KW-0812">Transmembrane</keyword>
<dbReference type="InterPro" id="IPR050045">
    <property type="entry name" value="Opp2B"/>
</dbReference>
<proteinExistence type="inferred from homology"/>
<dbReference type="Proteomes" id="UP000190285">
    <property type="component" value="Unassembled WGS sequence"/>
</dbReference>
<evidence type="ECO:0000259" key="14">
    <source>
        <dbReference type="PROSITE" id="PS50928"/>
    </source>
</evidence>
<feature type="transmembrane region" description="Helical" evidence="13">
    <location>
        <begin position="104"/>
        <end position="129"/>
    </location>
</feature>
<evidence type="ECO:0000256" key="6">
    <source>
        <dbReference type="ARBA" id="ARBA00022989"/>
    </source>
</evidence>
<gene>
    <name evidence="15" type="ORF">SAMN02194393_03609</name>
</gene>
<dbReference type="RefSeq" id="WP_079493456.1">
    <property type="nucleotide sequence ID" value="NZ_FUZT01000009.1"/>
</dbReference>
<feature type="transmembrane region" description="Helical" evidence="13">
    <location>
        <begin position="285"/>
        <end position="306"/>
    </location>
</feature>
<dbReference type="Pfam" id="PF19300">
    <property type="entry name" value="BPD_transp_1_N"/>
    <property type="match status" value="1"/>
</dbReference>
<keyword evidence="7" id="KW-0406">Ion transport</keyword>
<dbReference type="OrthoDB" id="9773221at2"/>
<dbReference type="SUPFAM" id="SSF161098">
    <property type="entry name" value="MetI-like"/>
    <property type="match status" value="1"/>
</dbReference>
<dbReference type="PROSITE" id="PS50928">
    <property type="entry name" value="ABC_TM1"/>
    <property type="match status" value="1"/>
</dbReference>
<evidence type="ECO:0000256" key="8">
    <source>
        <dbReference type="ARBA" id="ARBA00023112"/>
    </source>
</evidence>
<dbReference type="InterPro" id="IPR000515">
    <property type="entry name" value="MetI-like"/>
</dbReference>
<name>A0A1T5M060_9FIRM</name>
<keyword evidence="8" id="KW-0921">Nickel transport</keyword>
<evidence type="ECO:0000313" key="15">
    <source>
        <dbReference type="EMBL" id="SKC81424.1"/>
    </source>
</evidence>
<reference evidence="15 16" key="1">
    <citation type="submission" date="2017-02" db="EMBL/GenBank/DDBJ databases">
        <authorList>
            <person name="Peterson S.W."/>
        </authorList>
    </citation>
    <scope>NUCLEOTIDE SEQUENCE [LARGE SCALE GENOMIC DNA]</scope>
    <source>
        <strain evidence="15 16">M1</strain>
    </source>
</reference>
<dbReference type="GO" id="GO:0015099">
    <property type="term" value="F:nickel cation transmembrane transporter activity"/>
    <property type="evidence" value="ECO:0007669"/>
    <property type="project" value="InterPro"/>
</dbReference>
<dbReference type="PANTHER" id="PTHR43163:SF6">
    <property type="entry name" value="DIPEPTIDE TRANSPORT SYSTEM PERMEASE PROTEIN DPPB-RELATED"/>
    <property type="match status" value="1"/>
</dbReference>
<dbReference type="CDD" id="cd06261">
    <property type="entry name" value="TM_PBP2"/>
    <property type="match status" value="1"/>
</dbReference>
<keyword evidence="9 13" id="KW-0472">Membrane</keyword>
<organism evidence="15 16">
    <name type="scientific">Maledivibacter halophilus</name>
    <dbReference type="NCBI Taxonomy" id="36842"/>
    <lineage>
        <taxon>Bacteria</taxon>
        <taxon>Bacillati</taxon>
        <taxon>Bacillota</taxon>
        <taxon>Clostridia</taxon>
        <taxon>Peptostreptococcales</taxon>
        <taxon>Caminicellaceae</taxon>
        <taxon>Maledivibacter</taxon>
    </lineage>
</organism>
<evidence type="ECO:0000256" key="1">
    <source>
        <dbReference type="ARBA" id="ARBA00004651"/>
    </source>
</evidence>
<evidence type="ECO:0000256" key="4">
    <source>
        <dbReference type="ARBA" id="ARBA00022596"/>
    </source>
</evidence>
<keyword evidence="6 13" id="KW-1133">Transmembrane helix</keyword>
<evidence type="ECO:0000256" key="2">
    <source>
        <dbReference type="ARBA" id="ARBA00022448"/>
    </source>
</evidence>
<dbReference type="EMBL" id="FUZT01000009">
    <property type="protein sequence ID" value="SKC81424.1"/>
    <property type="molecule type" value="Genomic_DNA"/>
</dbReference>
<dbReference type="InterPro" id="IPR035906">
    <property type="entry name" value="MetI-like_sf"/>
</dbReference>
<dbReference type="Pfam" id="PF00528">
    <property type="entry name" value="BPD_transp_1"/>
    <property type="match status" value="1"/>
</dbReference>
<evidence type="ECO:0000256" key="9">
    <source>
        <dbReference type="ARBA" id="ARBA00023136"/>
    </source>
</evidence>
<dbReference type="NCBIfam" id="NF045470">
    <property type="entry name" value="Opp2B"/>
    <property type="match status" value="1"/>
</dbReference>
<evidence type="ECO:0000256" key="11">
    <source>
        <dbReference type="ARBA" id="ARBA00038669"/>
    </source>
</evidence>
<protein>
    <recommendedName>
        <fullName evidence="12">Nickel import system permease protein NikB</fullName>
    </recommendedName>
</protein>
<feature type="transmembrane region" description="Helical" evidence="13">
    <location>
        <begin position="12"/>
        <end position="33"/>
    </location>
</feature>
<evidence type="ECO:0000313" key="16">
    <source>
        <dbReference type="Proteomes" id="UP000190285"/>
    </source>
</evidence>
<dbReference type="Gene3D" id="1.10.3720.10">
    <property type="entry name" value="MetI-like"/>
    <property type="match status" value="1"/>
</dbReference>
<dbReference type="STRING" id="36842.SAMN02194393_03609"/>
<feature type="domain" description="ABC transmembrane type-1" evidence="14">
    <location>
        <begin position="102"/>
        <end position="303"/>
    </location>
</feature>
<accession>A0A1T5M060</accession>
<dbReference type="AlphaFoldDB" id="A0A1T5M060"/>
<comment type="subcellular location">
    <subcellularLocation>
        <location evidence="1 13">Cell membrane</location>
        <topology evidence="1 13">Multi-pass membrane protein</topology>
    </subcellularLocation>
</comment>
<comment type="subunit">
    <text evidence="11">The complex is composed of two ATP-binding proteins (NikD and NikE), two transmembrane proteins (NikB and NikC) and a solute-binding protein (NikA).</text>
</comment>
<feature type="transmembrane region" description="Helical" evidence="13">
    <location>
        <begin position="180"/>
        <end position="199"/>
    </location>
</feature>
<evidence type="ECO:0000256" key="7">
    <source>
        <dbReference type="ARBA" id="ARBA00023065"/>
    </source>
</evidence>
<feature type="transmembrane region" description="Helical" evidence="13">
    <location>
        <begin position="141"/>
        <end position="160"/>
    </location>
</feature>
<dbReference type="GO" id="GO:0005886">
    <property type="term" value="C:plasma membrane"/>
    <property type="evidence" value="ECO:0007669"/>
    <property type="project" value="UniProtKB-SubCell"/>
</dbReference>
<evidence type="ECO:0000256" key="5">
    <source>
        <dbReference type="ARBA" id="ARBA00022692"/>
    </source>
</evidence>
<keyword evidence="4" id="KW-0533">Nickel</keyword>
<keyword evidence="2 13" id="KW-0813">Transport</keyword>
<comment type="similarity">
    <text evidence="10">Belongs to the binding-protein-dependent transport system permease family. OppBC subfamily.</text>
</comment>
<dbReference type="InterPro" id="IPR045621">
    <property type="entry name" value="BPD_transp_1_N"/>
</dbReference>
<dbReference type="PANTHER" id="PTHR43163">
    <property type="entry name" value="DIPEPTIDE TRANSPORT SYSTEM PERMEASE PROTEIN DPPB-RELATED"/>
    <property type="match status" value="1"/>
</dbReference>
<evidence type="ECO:0000256" key="10">
    <source>
        <dbReference type="ARBA" id="ARBA00024202"/>
    </source>
</evidence>
<evidence type="ECO:0000256" key="12">
    <source>
        <dbReference type="ARBA" id="ARBA00044774"/>
    </source>
</evidence>
<sequence>MINTLKYIVKRILNAIPVLIGVSLIAFVLGIMAPGDPALEILTMDGMSYPTQEELQAMREEMGLNDPIIIQYFNWGKNALKGDLGRSYMTNEPVFDEIIRRLPITFSIASLAVIIAVLLGIPLGVLMAFKRYSLIDHLGRVIGLMFISIPGFWLSFMLITVFSEKLKVLPTSGYGSFRHLILPSIILASGTIGVIMRLNRATLIEEINKNYILTARSKGLFDRMIIVHHSLLNSIMPVITYLGNYFGGILGGSAIIETIFAIPGIGSFVVDGIFSRDYPVIQGYVLFMGIAYILFNLLVDICYVMLNPQIRLGGKN</sequence>
<evidence type="ECO:0000256" key="13">
    <source>
        <dbReference type="RuleBase" id="RU363032"/>
    </source>
</evidence>
<keyword evidence="3" id="KW-1003">Cell membrane</keyword>
<keyword evidence="16" id="KW-1185">Reference proteome</keyword>